<accession>A0A059AZF8</accession>
<name>A0A059AZF8_EUCGR</name>
<dbReference type="PANTHER" id="PTHR35632:SF1">
    <property type="entry name" value="MAJOR POLLEN ALLERGEN OLE E 6-LIKE"/>
    <property type="match status" value="1"/>
</dbReference>
<dbReference type="Pfam" id="PF09253">
    <property type="entry name" value="Ole_e_6"/>
    <property type="match status" value="1"/>
</dbReference>
<protein>
    <recommendedName>
        <fullName evidence="3">Major pollen allergen Ole e 6-like</fullName>
    </recommendedName>
</protein>
<reference evidence="2" key="1">
    <citation type="submission" date="2013-07" db="EMBL/GenBank/DDBJ databases">
        <title>The genome of Eucalyptus grandis.</title>
        <authorList>
            <person name="Schmutz J."/>
            <person name="Hayes R."/>
            <person name="Myburg A."/>
            <person name="Tuskan G."/>
            <person name="Grattapaglia D."/>
            <person name="Rokhsar D.S."/>
        </authorList>
    </citation>
    <scope>NUCLEOTIDE SEQUENCE</scope>
    <source>
        <tissue evidence="2">Leaf extractions</tissue>
    </source>
</reference>
<dbReference type="Gene3D" id="1.10.287.720">
    <property type="entry name" value="Pollen allergen ole e 6"/>
    <property type="match status" value="1"/>
</dbReference>
<dbReference type="EMBL" id="KK198760">
    <property type="protein sequence ID" value="KCW58820.1"/>
    <property type="molecule type" value="Genomic_DNA"/>
</dbReference>
<dbReference type="AlphaFoldDB" id="A0A059AZF8"/>
<evidence type="ECO:0008006" key="3">
    <source>
        <dbReference type="Google" id="ProtNLM"/>
    </source>
</evidence>
<dbReference type="InterPro" id="IPR036466">
    <property type="entry name" value="Pollen_allergen_ole-e-6_sf"/>
</dbReference>
<feature type="signal peptide" evidence="1">
    <location>
        <begin position="1"/>
        <end position="18"/>
    </location>
</feature>
<dbReference type="InParanoid" id="A0A059AZF8"/>
<dbReference type="SUPFAM" id="SSF111388">
    <property type="entry name" value="Pollen allergen ole e 6"/>
    <property type="match status" value="1"/>
</dbReference>
<evidence type="ECO:0000313" key="2">
    <source>
        <dbReference type="EMBL" id="KCW58820.1"/>
    </source>
</evidence>
<dbReference type="PANTHER" id="PTHR35632">
    <property type="entry name" value="MAJOR POLLEN ALLERGEN OLE E 6-LIKE"/>
    <property type="match status" value="1"/>
</dbReference>
<proteinExistence type="predicted"/>
<keyword evidence="1" id="KW-0732">Signal</keyword>
<organism evidence="2">
    <name type="scientific">Eucalyptus grandis</name>
    <name type="common">Flooded gum</name>
    <dbReference type="NCBI Taxonomy" id="71139"/>
    <lineage>
        <taxon>Eukaryota</taxon>
        <taxon>Viridiplantae</taxon>
        <taxon>Streptophyta</taxon>
        <taxon>Embryophyta</taxon>
        <taxon>Tracheophyta</taxon>
        <taxon>Spermatophyta</taxon>
        <taxon>Magnoliopsida</taxon>
        <taxon>eudicotyledons</taxon>
        <taxon>Gunneridae</taxon>
        <taxon>Pentapetalae</taxon>
        <taxon>rosids</taxon>
        <taxon>malvids</taxon>
        <taxon>Myrtales</taxon>
        <taxon>Myrtaceae</taxon>
        <taxon>Myrtoideae</taxon>
        <taxon>Eucalypteae</taxon>
        <taxon>Eucalyptus</taxon>
    </lineage>
</organism>
<sequence>MANKLVAVFLTCIVVATALNIHMAEAAIDEKFKVCFNTCQSECKADGNGSTFCEIRCDSECSAKEIADKLNIKLP</sequence>
<dbReference type="InterPro" id="IPR015333">
    <property type="entry name" value="Pollen_allergen_ole-e-6"/>
</dbReference>
<dbReference type="OMA" id="YTRCEMK"/>
<dbReference type="Gramene" id="KCW58820">
    <property type="protein sequence ID" value="KCW58820"/>
    <property type="gene ID" value="EUGRSUZ_H01456"/>
</dbReference>
<evidence type="ECO:0000256" key="1">
    <source>
        <dbReference type="SAM" id="SignalP"/>
    </source>
</evidence>
<feature type="chain" id="PRO_5001573844" description="Major pollen allergen Ole e 6-like" evidence="1">
    <location>
        <begin position="19"/>
        <end position="75"/>
    </location>
</feature>
<gene>
    <name evidence="2" type="ORF">EUGRSUZ_H01456</name>
</gene>